<organism evidence="1 2">
    <name type="scientific">Trichonephila inaurata madagascariensis</name>
    <dbReference type="NCBI Taxonomy" id="2747483"/>
    <lineage>
        <taxon>Eukaryota</taxon>
        <taxon>Metazoa</taxon>
        <taxon>Ecdysozoa</taxon>
        <taxon>Arthropoda</taxon>
        <taxon>Chelicerata</taxon>
        <taxon>Arachnida</taxon>
        <taxon>Araneae</taxon>
        <taxon>Araneomorphae</taxon>
        <taxon>Entelegynae</taxon>
        <taxon>Araneoidea</taxon>
        <taxon>Nephilidae</taxon>
        <taxon>Trichonephila</taxon>
        <taxon>Trichonephila inaurata</taxon>
    </lineage>
</organism>
<evidence type="ECO:0000313" key="1">
    <source>
        <dbReference type="EMBL" id="GFY66868.1"/>
    </source>
</evidence>
<name>A0A8X6YA36_9ARAC</name>
<gene>
    <name evidence="1" type="ORF">TNIN_461531</name>
</gene>
<evidence type="ECO:0000313" key="2">
    <source>
        <dbReference type="Proteomes" id="UP000886998"/>
    </source>
</evidence>
<dbReference type="AlphaFoldDB" id="A0A8X6YA36"/>
<dbReference type="Proteomes" id="UP000886998">
    <property type="component" value="Unassembled WGS sequence"/>
</dbReference>
<proteinExistence type="predicted"/>
<keyword evidence="2" id="KW-1185">Reference proteome</keyword>
<dbReference type="EMBL" id="BMAV01016272">
    <property type="protein sequence ID" value="GFY66868.1"/>
    <property type="molecule type" value="Genomic_DNA"/>
</dbReference>
<protein>
    <submittedName>
        <fullName evidence="1">Uncharacterized protein</fullName>
    </submittedName>
</protein>
<sequence length="182" mass="21133">MREEASQALGELKSSVYQNFVMIKSEKIVEACKESLKVAENCNSDDIRKLFESQVNPRNKKIGIQHVKEISENRIVVNYAFEKDRNKLKTMIESNPKFLKPTVPKCKNLTMLIRNVPNDIADSELLDVIREQNPEILVSNECWNELRVHFVLKKFQHVRTVVIEFHPKIRKNVTVVGSLKIM</sequence>
<accession>A0A8X6YA36</accession>
<comment type="caution">
    <text evidence="1">The sequence shown here is derived from an EMBL/GenBank/DDBJ whole genome shotgun (WGS) entry which is preliminary data.</text>
</comment>
<dbReference type="OrthoDB" id="6443468at2759"/>
<reference evidence="1" key="1">
    <citation type="submission" date="2020-08" db="EMBL/GenBank/DDBJ databases">
        <title>Multicomponent nature underlies the extraordinary mechanical properties of spider dragline silk.</title>
        <authorList>
            <person name="Kono N."/>
            <person name="Nakamura H."/>
            <person name="Mori M."/>
            <person name="Yoshida Y."/>
            <person name="Ohtoshi R."/>
            <person name="Malay A.D."/>
            <person name="Moran D.A.P."/>
            <person name="Tomita M."/>
            <person name="Numata K."/>
            <person name="Arakawa K."/>
        </authorList>
    </citation>
    <scope>NUCLEOTIDE SEQUENCE</scope>
</reference>